<evidence type="ECO:0000313" key="1">
    <source>
        <dbReference type="EMBL" id="MEG3614655.1"/>
    </source>
</evidence>
<name>A0ABU7Z593_9MICO</name>
<gene>
    <name evidence="1" type="ORF">V5O49_05905</name>
</gene>
<organism evidence="1 2">
    <name type="scientific">Isoptericola haloaureus</name>
    <dbReference type="NCBI Taxonomy" id="1542902"/>
    <lineage>
        <taxon>Bacteria</taxon>
        <taxon>Bacillati</taxon>
        <taxon>Actinomycetota</taxon>
        <taxon>Actinomycetes</taxon>
        <taxon>Micrococcales</taxon>
        <taxon>Promicromonosporaceae</taxon>
        <taxon>Isoptericola</taxon>
    </lineage>
</organism>
<dbReference type="EMBL" id="JBAGLP010000116">
    <property type="protein sequence ID" value="MEG3614655.1"/>
    <property type="molecule type" value="Genomic_DNA"/>
</dbReference>
<keyword evidence="2" id="KW-1185">Reference proteome</keyword>
<dbReference type="InterPro" id="IPR024211">
    <property type="entry name" value="DUF3841"/>
</dbReference>
<comment type="caution">
    <text evidence="1">The sequence shown here is derived from an EMBL/GenBank/DDBJ whole genome shotgun (WGS) entry which is preliminary data.</text>
</comment>
<proteinExistence type="predicted"/>
<protein>
    <submittedName>
        <fullName evidence="1">DUF3841 domain-containing protein</fullName>
    </submittedName>
</protein>
<reference evidence="1" key="1">
    <citation type="journal article" date="2024" name="Antonie Van Leeuwenhoek">
        <title>Isoptericola haloaureus sp. nov., a dimorphic actinobacterium isolated from mangrove sediments of southeast India, implicating biosaline agricultural significance through nitrogen fixation and salt tolerance genes.</title>
        <authorList>
            <person name="Prathaban M."/>
            <person name="Prathiviraj R."/>
            <person name="Ravichandran M."/>
            <person name="Natarajan S.D."/>
            <person name="Sobanaa M."/>
            <person name="Hari Krishna Kumar S."/>
            <person name="Chandrasekar V."/>
            <person name="Selvin J."/>
        </authorList>
    </citation>
    <scope>NUCLEOTIDE SEQUENCE</scope>
    <source>
        <strain evidence="1">MP1014</strain>
    </source>
</reference>
<accession>A0ABU7Z593</accession>
<sequence length="231" mass="26408">MTVSGVHRTSVASLRPYERLPHRLARVVTVPRLRTPDLTSGMLTLVTLQSREAYQVLARDGVLCGDPMLGDPDFSEAYGWMAEQMRHRLPTTGNGMLWAWARTPRTAVVEHARQVPGSVLLTLRVARDRVLLSDYIDWHQVLNRCINIAPLPGETDAEWGRRFDVEWDAWDERTRCFDRVALALWPLDLRAEIEASWEAIFDLATIPPHRSLQATVHELTERDVVRAVRIN</sequence>
<dbReference type="RefSeq" id="WP_332901418.1">
    <property type="nucleotide sequence ID" value="NZ_JBAGLP010000116.1"/>
</dbReference>
<reference evidence="1" key="2">
    <citation type="submission" date="2024-02" db="EMBL/GenBank/DDBJ databases">
        <authorList>
            <person name="Prathaban M."/>
            <person name="Mythili R."/>
            <person name="Sharmila Devi N."/>
            <person name="Sobanaa M."/>
            <person name="Prathiviraj R."/>
            <person name="Selvin J."/>
        </authorList>
    </citation>
    <scope>NUCLEOTIDE SEQUENCE</scope>
    <source>
        <strain evidence="1">MP1014</strain>
    </source>
</reference>
<dbReference type="Proteomes" id="UP001310387">
    <property type="component" value="Unassembled WGS sequence"/>
</dbReference>
<evidence type="ECO:0000313" key="2">
    <source>
        <dbReference type="Proteomes" id="UP001310387"/>
    </source>
</evidence>
<dbReference type="Pfam" id="PF12952">
    <property type="entry name" value="DUF3841"/>
    <property type="match status" value="1"/>
</dbReference>